<organism evidence="1 2">
    <name type="scientific">Scophthalmus maximus</name>
    <name type="common">Turbot</name>
    <name type="synonym">Psetta maxima</name>
    <dbReference type="NCBI Taxonomy" id="52904"/>
    <lineage>
        <taxon>Eukaryota</taxon>
        <taxon>Metazoa</taxon>
        <taxon>Chordata</taxon>
        <taxon>Craniata</taxon>
        <taxon>Vertebrata</taxon>
        <taxon>Euteleostomi</taxon>
        <taxon>Actinopterygii</taxon>
        <taxon>Neopterygii</taxon>
        <taxon>Teleostei</taxon>
        <taxon>Neoteleostei</taxon>
        <taxon>Acanthomorphata</taxon>
        <taxon>Carangaria</taxon>
        <taxon>Pleuronectiformes</taxon>
        <taxon>Pleuronectoidei</taxon>
        <taxon>Scophthalmidae</taxon>
        <taxon>Scophthalmus</taxon>
    </lineage>
</organism>
<accession>A0A8D3E2F8</accession>
<name>A0A8D3E2F8_SCOMX</name>
<dbReference type="Proteomes" id="UP000694558">
    <property type="component" value="Chromosome 21"/>
</dbReference>
<reference evidence="1" key="2">
    <citation type="submission" date="2025-08" db="UniProtKB">
        <authorList>
            <consortium name="Ensembl"/>
        </authorList>
    </citation>
    <scope>IDENTIFICATION</scope>
</reference>
<sequence length="111" mass="12906">MAEENELEKRAIEELLRETDRARVRAETMGPADQYLFYHRDQSTEDICNFKTRSLSYTVIIIIITTHTDMEITAIPRGTLKSLREMSSSSSLFILCCRSFQWLCELHQSSP</sequence>
<proteinExistence type="predicted"/>
<protein>
    <submittedName>
        <fullName evidence="1">Uncharacterized protein</fullName>
    </submittedName>
</protein>
<dbReference type="AlphaFoldDB" id="A0A8D3E2F8"/>
<dbReference type="GeneTree" id="ENSGT00940000170353"/>
<evidence type="ECO:0000313" key="1">
    <source>
        <dbReference type="Ensembl" id="ENSSMAP00000065967.1"/>
    </source>
</evidence>
<evidence type="ECO:0000313" key="2">
    <source>
        <dbReference type="Proteomes" id="UP000694558"/>
    </source>
</evidence>
<reference evidence="1" key="1">
    <citation type="submission" date="2023-05" db="EMBL/GenBank/DDBJ databases">
        <title>High-quality long-read genome of Scophthalmus maximus.</title>
        <authorList>
            <person name="Lien S."/>
            <person name="Martinez P."/>
        </authorList>
    </citation>
    <scope>NUCLEOTIDE SEQUENCE [LARGE SCALE GENOMIC DNA]</scope>
</reference>
<dbReference type="Ensembl" id="ENSSMAT00000041270.1">
    <property type="protein sequence ID" value="ENSSMAP00000065967.1"/>
    <property type="gene ID" value="ENSSMAG00000025935.1"/>
</dbReference>